<accession>A0ABD1LVX2</accession>
<keyword evidence="6" id="KW-0934">Plastid</keyword>
<dbReference type="PANTHER" id="PTHR33078:SF92">
    <property type="entry name" value="PROTEIN YCF2"/>
    <property type="match status" value="1"/>
</dbReference>
<proteinExistence type="inferred from homology"/>
<comment type="function">
    <text evidence="1">Probable ATPase of unknown function. Its presence in a non-photosynthetic plant (Epifagus virginiana) and experiments in tobacco indicate that it has an essential function which is probably not related to photosynthesis.</text>
</comment>
<evidence type="ECO:0000256" key="7">
    <source>
        <dbReference type="ARBA" id="ARBA00022741"/>
    </source>
</evidence>
<dbReference type="AlphaFoldDB" id="A0ABD1LVX2"/>
<evidence type="ECO:0000256" key="5">
    <source>
        <dbReference type="ARBA" id="ARBA00022528"/>
    </source>
</evidence>
<comment type="subcellular location">
    <subcellularLocation>
        <location evidence="2">Plastid</location>
        <location evidence="2">Chloroplast stroma</location>
    </subcellularLocation>
</comment>
<dbReference type="EMBL" id="JBGMDY010000007">
    <property type="protein sequence ID" value="KAL2327655.1"/>
    <property type="molecule type" value="Genomic_DNA"/>
</dbReference>
<evidence type="ECO:0000256" key="6">
    <source>
        <dbReference type="ARBA" id="ARBA00022640"/>
    </source>
</evidence>
<gene>
    <name evidence="9" type="ORF">Fmac_021082</name>
</gene>
<reference evidence="9 10" key="1">
    <citation type="submission" date="2024-08" db="EMBL/GenBank/DDBJ databases">
        <title>Insights into the chromosomal genome structure of Flemingia macrophylla.</title>
        <authorList>
            <person name="Ding Y."/>
            <person name="Zhao Y."/>
            <person name="Bi W."/>
            <person name="Wu M."/>
            <person name="Zhao G."/>
            <person name="Gong Y."/>
            <person name="Li W."/>
            <person name="Zhang P."/>
        </authorList>
    </citation>
    <scope>NUCLEOTIDE SEQUENCE [LARGE SCALE GENOMIC DNA]</scope>
    <source>
        <strain evidence="9">DYQJB</strain>
        <tissue evidence="9">Leaf</tissue>
    </source>
</reference>
<name>A0ABD1LVX2_9FABA</name>
<keyword evidence="8" id="KW-0067">ATP-binding</keyword>
<evidence type="ECO:0000256" key="3">
    <source>
        <dbReference type="ARBA" id="ARBA00009361"/>
    </source>
</evidence>
<dbReference type="Proteomes" id="UP001603857">
    <property type="component" value="Unassembled WGS sequence"/>
</dbReference>
<dbReference type="GO" id="GO:0009570">
    <property type="term" value="C:chloroplast stroma"/>
    <property type="evidence" value="ECO:0007669"/>
    <property type="project" value="UniProtKB-SubCell"/>
</dbReference>
<dbReference type="GO" id="GO:0005524">
    <property type="term" value="F:ATP binding"/>
    <property type="evidence" value="ECO:0007669"/>
    <property type="project" value="UniProtKB-KW"/>
</dbReference>
<keyword evidence="10" id="KW-1185">Reference proteome</keyword>
<organism evidence="9 10">
    <name type="scientific">Flemingia macrophylla</name>
    <dbReference type="NCBI Taxonomy" id="520843"/>
    <lineage>
        <taxon>Eukaryota</taxon>
        <taxon>Viridiplantae</taxon>
        <taxon>Streptophyta</taxon>
        <taxon>Embryophyta</taxon>
        <taxon>Tracheophyta</taxon>
        <taxon>Spermatophyta</taxon>
        <taxon>Magnoliopsida</taxon>
        <taxon>eudicotyledons</taxon>
        <taxon>Gunneridae</taxon>
        <taxon>Pentapetalae</taxon>
        <taxon>rosids</taxon>
        <taxon>fabids</taxon>
        <taxon>Fabales</taxon>
        <taxon>Fabaceae</taxon>
        <taxon>Papilionoideae</taxon>
        <taxon>50 kb inversion clade</taxon>
        <taxon>NPAAA clade</taxon>
        <taxon>indigoferoid/millettioid clade</taxon>
        <taxon>Phaseoleae</taxon>
        <taxon>Flemingia</taxon>
    </lineage>
</organism>
<evidence type="ECO:0000313" key="9">
    <source>
        <dbReference type="EMBL" id="KAL2327655.1"/>
    </source>
</evidence>
<evidence type="ECO:0000256" key="1">
    <source>
        <dbReference type="ARBA" id="ARBA00002329"/>
    </source>
</evidence>
<dbReference type="PANTHER" id="PTHR33078">
    <property type="entry name" value="PROTEIN YCF2-RELATED"/>
    <property type="match status" value="1"/>
</dbReference>
<evidence type="ECO:0000313" key="10">
    <source>
        <dbReference type="Proteomes" id="UP001603857"/>
    </source>
</evidence>
<evidence type="ECO:0000256" key="2">
    <source>
        <dbReference type="ARBA" id="ARBA00004470"/>
    </source>
</evidence>
<protein>
    <recommendedName>
        <fullName evidence="4">Protein Ycf2</fullName>
    </recommendedName>
</protein>
<evidence type="ECO:0000256" key="8">
    <source>
        <dbReference type="ARBA" id="ARBA00022840"/>
    </source>
</evidence>
<sequence length="227" mass="24907">MDFIHGHFCTRANDIMMECKAYVDGAQVGCWVRGGVPDDGEGDNSKFSNSNMFRRSLLAYLDVLVKELRRVGARDFEDVFMPQEVENPLGDIQNEAATTVSAAEAAAATIMADEAVAATGLVDNVVAFHAEADASFVAAEGAAAGLADPKDASSNEGMNPRIIYDEEDELQENDSEFLQGGTVQYQTRDRSSKEQGFFQISQFIWDPADPLFFLFKDQPLVSVFSHR</sequence>
<evidence type="ECO:0000256" key="4">
    <source>
        <dbReference type="ARBA" id="ARBA00018950"/>
    </source>
</evidence>
<comment type="caution">
    <text evidence="9">The sequence shown here is derived from an EMBL/GenBank/DDBJ whole genome shotgun (WGS) entry which is preliminary data.</text>
</comment>
<keyword evidence="7" id="KW-0547">Nucleotide-binding</keyword>
<keyword evidence="5" id="KW-0150">Chloroplast</keyword>
<comment type="similarity">
    <text evidence="3">Belongs to the Ycf2 family.</text>
</comment>